<dbReference type="Proteomes" id="UP001162541">
    <property type="component" value="Chromosome 1"/>
</dbReference>
<keyword evidence="4" id="KW-1185">Reference proteome</keyword>
<dbReference type="EMBL" id="LVLJ01001566">
    <property type="protein sequence ID" value="OAE28951.1"/>
    <property type="molecule type" value="Genomic_DNA"/>
</dbReference>
<organism evidence="3 4">
    <name type="scientific">Marchantia polymorpha subsp. ruderalis</name>
    <dbReference type="NCBI Taxonomy" id="1480154"/>
    <lineage>
        <taxon>Eukaryota</taxon>
        <taxon>Viridiplantae</taxon>
        <taxon>Streptophyta</taxon>
        <taxon>Embryophyta</taxon>
        <taxon>Marchantiophyta</taxon>
        <taxon>Marchantiopsida</taxon>
        <taxon>Marchantiidae</taxon>
        <taxon>Marchantiales</taxon>
        <taxon>Marchantiaceae</taxon>
        <taxon>Marchantia</taxon>
    </lineage>
</organism>
<gene>
    <name evidence="3" type="ORF">AXG93_2960s1300</name>
    <name evidence="2" type="ORF">Mp_1g01590</name>
</gene>
<feature type="region of interest" description="Disordered" evidence="1">
    <location>
        <begin position="80"/>
        <end position="155"/>
    </location>
</feature>
<dbReference type="EMBL" id="AP019866">
    <property type="protein sequence ID" value="BBM96924.1"/>
    <property type="molecule type" value="Genomic_DNA"/>
</dbReference>
<protein>
    <submittedName>
        <fullName evidence="3">Uncharacterized protein</fullName>
    </submittedName>
</protein>
<sequence length="155" mass="17017">MGELIKLTLPGGQDYAVQRSTEFDSRKQATRGDLWSVQVTAVIASESVQVTGVYVDDVEKSAGPQRVSFLRRAEMQPVLTGKRRIEGSSVAPDEPQVRSRPARRDCVGAREDAVERQRVRLAPHLAPGEHEHDAGVASTTRPRSRASGEQSRAEE</sequence>
<reference evidence="2" key="2">
    <citation type="journal article" date="2019" name="Curr. Biol.">
        <title>Chromatin organization in early land plants reveals an ancestral association between H3K27me3, transposons, and constitutive heterochromatin.</title>
        <authorList>
            <person name="Montgomery S.A."/>
            <person name="Tanizawa Y."/>
            <person name="Galik B."/>
            <person name="Wang N."/>
            <person name="Ito T."/>
            <person name="Mochizuki T."/>
            <person name="Akimcheva S."/>
            <person name="Bowman J."/>
            <person name="Cognat V."/>
            <person name="Drouard L."/>
            <person name="Ekker H."/>
            <person name="Houng S."/>
            <person name="Kohchi T."/>
            <person name="Lin S."/>
            <person name="Liu L.D."/>
            <person name="Nakamura Y."/>
            <person name="Valeeva L.R."/>
            <person name="Shakirov E.V."/>
            <person name="Shippen D.E."/>
            <person name="Wei W."/>
            <person name="Yagura M."/>
            <person name="Yamaoka S."/>
            <person name="Yamato K.T."/>
            <person name="Liu C."/>
            <person name="Berger F."/>
        </authorList>
    </citation>
    <scope>NUCLEOTIDE SEQUENCE [LARGE SCALE GENOMIC DNA]</scope>
    <source>
        <strain evidence="2">Tak-1</strain>
    </source>
</reference>
<dbReference type="Proteomes" id="UP000077202">
    <property type="component" value="Unassembled WGS sequence"/>
</dbReference>
<evidence type="ECO:0000313" key="5">
    <source>
        <dbReference type="Proteomes" id="UP001162541"/>
    </source>
</evidence>
<reference evidence="3 4" key="1">
    <citation type="submission" date="2016-03" db="EMBL/GenBank/DDBJ databases">
        <title>Mechanisms controlling the formation of the plant cell surface in tip-growing cells are functionally conserved among land plants.</title>
        <authorList>
            <person name="Honkanen S."/>
            <person name="Jones V.A."/>
            <person name="Morieri G."/>
            <person name="Champion C."/>
            <person name="Hetherington A.J."/>
            <person name="Kelly S."/>
            <person name="Saint-Marcoux D."/>
            <person name="Proust H."/>
            <person name="Prescott H."/>
            <person name="Dolan L."/>
        </authorList>
    </citation>
    <scope>NUCLEOTIDE SEQUENCE [LARGE SCALE GENOMIC DNA]</scope>
    <source>
        <strain evidence="4">cv. Tak-1 and cv. Tak-2</strain>
        <tissue evidence="3">Whole gametophyte</tissue>
    </source>
</reference>
<feature type="compositionally biased region" description="Basic and acidic residues" evidence="1">
    <location>
        <begin position="102"/>
        <end position="118"/>
    </location>
</feature>
<reference evidence="5" key="3">
    <citation type="journal article" date="2020" name="Curr. Biol.">
        <title>Chromatin organization in early land plants reveals an ancestral association between H3K27me3, transposons, and constitutive heterochromatin.</title>
        <authorList>
            <person name="Montgomery S.A."/>
            <person name="Tanizawa Y."/>
            <person name="Galik B."/>
            <person name="Wang N."/>
            <person name="Ito T."/>
            <person name="Mochizuki T."/>
            <person name="Akimcheva S."/>
            <person name="Bowman J.L."/>
            <person name="Cognat V."/>
            <person name="Marechal-Drouard L."/>
            <person name="Ekker H."/>
            <person name="Hong S.F."/>
            <person name="Kohchi T."/>
            <person name="Lin S.S."/>
            <person name="Liu L.D."/>
            <person name="Nakamura Y."/>
            <person name="Valeeva L.R."/>
            <person name="Shakirov E.V."/>
            <person name="Shippen D.E."/>
            <person name="Wei W.L."/>
            <person name="Yagura M."/>
            <person name="Yamaoka S."/>
            <person name="Yamato K.T."/>
            <person name="Liu C."/>
            <person name="Berger F."/>
        </authorList>
    </citation>
    <scope>NUCLEOTIDE SEQUENCE [LARGE SCALE GENOMIC DNA]</scope>
    <source>
        <strain evidence="5">Tak-1</strain>
    </source>
</reference>
<evidence type="ECO:0000313" key="3">
    <source>
        <dbReference type="EMBL" id="OAE28951.1"/>
    </source>
</evidence>
<evidence type="ECO:0000313" key="2">
    <source>
        <dbReference type="EMBL" id="BBM96924.1"/>
    </source>
</evidence>
<accession>A0A176W8L0</accession>
<proteinExistence type="predicted"/>
<name>A0A176W8L0_MARPO</name>
<evidence type="ECO:0000256" key="1">
    <source>
        <dbReference type="SAM" id="MobiDB-lite"/>
    </source>
</evidence>
<dbReference type="AlphaFoldDB" id="A0A176W8L0"/>
<evidence type="ECO:0000313" key="4">
    <source>
        <dbReference type="Proteomes" id="UP000077202"/>
    </source>
</evidence>